<name>R8Y2D3_ACICA</name>
<dbReference type="PATRIC" id="fig|1217690.3.peg.1214"/>
<organism evidence="1 2">
    <name type="scientific">Acinetobacter calcoaceticus ANC 3811</name>
    <dbReference type="NCBI Taxonomy" id="1217690"/>
    <lineage>
        <taxon>Bacteria</taxon>
        <taxon>Pseudomonadati</taxon>
        <taxon>Pseudomonadota</taxon>
        <taxon>Gammaproteobacteria</taxon>
        <taxon>Moraxellales</taxon>
        <taxon>Moraxellaceae</taxon>
        <taxon>Acinetobacter</taxon>
        <taxon>Acinetobacter calcoaceticus/baumannii complex</taxon>
    </lineage>
</organism>
<sequence length="83" mass="9577">MDIRLILEAQKFDLGLEEIISCSQAVKLDEQHHHLVEFYKCYLHKEIFIPVTLSSIDSNIFYRTSGDGKALQLEEKKAPELKA</sequence>
<evidence type="ECO:0000313" key="2">
    <source>
        <dbReference type="Proteomes" id="UP000014041"/>
    </source>
</evidence>
<dbReference type="HOGENOM" id="CLU_174534_0_0_6"/>
<comment type="caution">
    <text evidence="1">The sequence shown here is derived from an EMBL/GenBank/DDBJ whole genome shotgun (WGS) entry which is preliminary data.</text>
</comment>
<dbReference type="RefSeq" id="WP_016138116.1">
    <property type="nucleotide sequence ID" value="NZ_KB976986.1"/>
</dbReference>
<dbReference type="EMBL" id="APQJ01000007">
    <property type="protein sequence ID" value="EOQ63605.1"/>
    <property type="molecule type" value="Genomic_DNA"/>
</dbReference>
<dbReference type="AlphaFoldDB" id="R8Y2D3"/>
<evidence type="ECO:0000313" key="1">
    <source>
        <dbReference type="EMBL" id="EOQ63605.1"/>
    </source>
</evidence>
<dbReference type="Proteomes" id="UP000014041">
    <property type="component" value="Unassembled WGS sequence"/>
</dbReference>
<reference evidence="1 2" key="1">
    <citation type="submission" date="2013-02" db="EMBL/GenBank/DDBJ databases">
        <title>The Genome Sequence of Acinetobacter sp. ANC 3811.</title>
        <authorList>
            <consortium name="The Broad Institute Genome Sequencing Platform"/>
            <consortium name="The Broad Institute Genome Sequencing Center for Infectious Disease"/>
            <person name="Cerqueira G."/>
            <person name="Feldgarden M."/>
            <person name="Courvalin P."/>
            <person name="Perichon B."/>
            <person name="Grillot-Courvalin C."/>
            <person name="Clermont D."/>
            <person name="Rocha E."/>
            <person name="Yoon E.-J."/>
            <person name="Nemec A."/>
            <person name="Walker B."/>
            <person name="Young S.K."/>
            <person name="Zeng Q."/>
            <person name="Gargeya S."/>
            <person name="Fitzgerald M."/>
            <person name="Haas B."/>
            <person name="Abouelleil A."/>
            <person name="Alvarado L."/>
            <person name="Arachchi H.M."/>
            <person name="Berlin A.M."/>
            <person name="Chapman S.B."/>
            <person name="Dewar J."/>
            <person name="Goldberg J."/>
            <person name="Griggs A."/>
            <person name="Gujja S."/>
            <person name="Hansen M."/>
            <person name="Howarth C."/>
            <person name="Imamovic A."/>
            <person name="Larimer J."/>
            <person name="McCowan C."/>
            <person name="Murphy C."/>
            <person name="Neiman D."/>
            <person name="Pearson M."/>
            <person name="Priest M."/>
            <person name="Roberts A."/>
            <person name="Saif S."/>
            <person name="Shea T."/>
            <person name="Sisk P."/>
            <person name="Sykes S."/>
            <person name="Wortman J."/>
            <person name="Nusbaum C."/>
            <person name="Birren B."/>
        </authorList>
    </citation>
    <scope>NUCLEOTIDE SEQUENCE [LARGE SCALE GENOMIC DNA]</scope>
    <source>
        <strain evidence="1 2">ANC 3811</strain>
    </source>
</reference>
<proteinExistence type="predicted"/>
<protein>
    <submittedName>
        <fullName evidence="1">Uncharacterized protein</fullName>
    </submittedName>
</protein>
<gene>
    <name evidence="1" type="ORF">F935_01234</name>
</gene>
<accession>R8Y2D3</accession>